<accession>A0A0R2NVD3</accession>
<dbReference type="AlphaFoldDB" id="A0A0R2NVD3"/>
<dbReference type="EMBL" id="AYGX02000090">
    <property type="protein sequence ID" value="KRO27082.1"/>
    <property type="molecule type" value="Genomic_DNA"/>
</dbReference>
<evidence type="ECO:0000256" key="1">
    <source>
        <dbReference type="SAM" id="SignalP"/>
    </source>
</evidence>
<sequence>MQKFVKQLMVVGAVVSVGVSTCTTLVSAATEQPSEAQVELTAGELQLISAPDFNFGKQKMNGQTITTDAESVKDVVKVINPGSVGGWRVAAHLEDGKLNNFKGMQLTVKPKNEKINYSPDDKGKVTADTNMPKIVRDSMTLSNEDQNIISASENSGLGTFTLTFDETDASLVIPGDVQPGVHDSKIVWSLLNTPA</sequence>
<dbReference type="Proteomes" id="UP000050920">
    <property type="component" value="Unassembled WGS sequence"/>
</dbReference>
<dbReference type="InterPro" id="IPR027994">
    <property type="entry name" value="WxL_dom"/>
</dbReference>
<proteinExistence type="predicted"/>
<gene>
    <name evidence="3" type="ORF">DY78_GL000371</name>
</gene>
<keyword evidence="1" id="KW-0732">Signal</keyword>
<feature type="domain" description="WxL" evidence="2">
    <location>
        <begin position="37"/>
        <end position="194"/>
    </location>
</feature>
<evidence type="ECO:0000313" key="4">
    <source>
        <dbReference type="Proteomes" id="UP000050920"/>
    </source>
</evidence>
<comment type="caution">
    <text evidence="3">The sequence shown here is derived from an EMBL/GenBank/DDBJ whole genome shotgun (WGS) entry which is preliminary data.</text>
</comment>
<dbReference type="RefSeq" id="WP_024625475.1">
    <property type="nucleotide sequence ID" value="NZ_AYGX02000090.1"/>
</dbReference>
<feature type="signal peptide" evidence="1">
    <location>
        <begin position="1"/>
        <end position="28"/>
    </location>
</feature>
<dbReference type="Pfam" id="PF13731">
    <property type="entry name" value="WxL"/>
    <property type="match status" value="1"/>
</dbReference>
<reference evidence="3 4" key="1">
    <citation type="journal article" date="2015" name="Genome Announc.">
        <title>Expanding the biotechnology potential of lactobacilli through comparative genomics of 213 strains and associated genera.</title>
        <authorList>
            <person name="Sun Z."/>
            <person name="Harris H.M."/>
            <person name="McCann A."/>
            <person name="Guo C."/>
            <person name="Argimon S."/>
            <person name="Zhang W."/>
            <person name="Yang X."/>
            <person name="Jeffery I.B."/>
            <person name="Cooney J.C."/>
            <person name="Kagawa T.F."/>
            <person name="Liu W."/>
            <person name="Song Y."/>
            <person name="Salvetti E."/>
            <person name="Wrobel A."/>
            <person name="Rasinkangas P."/>
            <person name="Parkhill J."/>
            <person name="Rea M.C."/>
            <person name="O'Sullivan O."/>
            <person name="Ritari J."/>
            <person name="Douillard F.P."/>
            <person name="Paul Ross R."/>
            <person name="Yang R."/>
            <person name="Briner A.E."/>
            <person name="Felis G.E."/>
            <person name="de Vos W.M."/>
            <person name="Barrangou R."/>
            <person name="Klaenhammer T.R."/>
            <person name="Caufield P.W."/>
            <person name="Cui Y."/>
            <person name="Zhang H."/>
            <person name="O'Toole P.W."/>
        </authorList>
    </citation>
    <scope>NUCLEOTIDE SEQUENCE [LARGE SCALE GENOMIC DNA]</scope>
    <source>
        <strain evidence="3 4">DSM 21115</strain>
    </source>
</reference>
<feature type="chain" id="PRO_5006421308" description="WxL domain-containing protein" evidence="1">
    <location>
        <begin position="29"/>
        <end position="195"/>
    </location>
</feature>
<keyword evidence="4" id="KW-1185">Reference proteome</keyword>
<protein>
    <recommendedName>
        <fullName evidence="2">WxL domain-containing protein</fullName>
    </recommendedName>
</protein>
<organism evidence="3 4">
    <name type="scientific">Lactiplantibacillus fabifermentans DSM 21115</name>
    <dbReference type="NCBI Taxonomy" id="1413187"/>
    <lineage>
        <taxon>Bacteria</taxon>
        <taxon>Bacillati</taxon>
        <taxon>Bacillota</taxon>
        <taxon>Bacilli</taxon>
        <taxon>Lactobacillales</taxon>
        <taxon>Lactobacillaceae</taxon>
        <taxon>Lactiplantibacillus</taxon>
    </lineage>
</organism>
<evidence type="ECO:0000313" key="3">
    <source>
        <dbReference type="EMBL" id="KRO27082.1"/>
    </source>
</evidence>
<evidence type="ECO:0000259" key="2">
    <source>
        <dbReference type="Pfam" id="PF13731"/>
    </source>
</evidence>
<name>A0A0R2NVD3_9LACO</name>